<protein>
    <submittedName>
        <fullName evidence="2">Uncharacterized protein</fullName>
    </submittedName>
</protein>
<sequence length="497" mass="55584">MEKAFSKWFKCNEYSNDSTFLEHFNRLQEAEEGLNTQVLYSTHDNQSQDEQTQPQCEILSQTLQEVQPQSIQLQNPVQHGGYHASHGSYQLRDRKNMQQTYEGIDIMAAENSLNGTTIAGLNVETSPFAEPLISIKKKRNKFYQCPCNSYRAAHPPHPMDCGNLEYALTGKTDNLLETLPDEAHCVDIRKRLERPQFKKVKQNCLIVGWIKKASKDHSSSYDYVRSTRKWDKSLDDVNDDLLHAPSLYEDVSLDAGKCDSEALLEPPELDLDNHSLSDDINNLNFGLISTIWDIEVDTSKTNSGILESSESDPGYSSPGSADSIGNGTSFSLDRPKPRRQSMFSGSNCTDEGCCTGSYSDLDLDGGRQAYLRSRRNDLSGIQEEEEEPRDSEESTGSLEADAPSDHCDIGDYCDNNLQHNDSDFALSYCEKDDSSDDGLKLVDPRYALLAPSGTRRPSIDLAKDKEELSAPALIEILIQVARKQKEDLGKIDGHIQS</sequence>
<keyword evidence="3" id="KW-1185">Reference proteome</keyword>
<proteinExistence type="predicted"/>
<evidence type="ECO:0000313" key="3">
    <source>
        <dbReference type="Proteomes" id="UP000019487"/>
    </source>
</evidence>
<feature type="region of interest" description="Disordered" evidence="1">
    <location>
        <begin position="374"/>
        <end position="405"/>
    </location>
</feature>
<feature type="region of interest" description="Disordered" evidence="1">
    <location>
        <begin position="303"/>
        <end position="346"/>
    </location>
</feature>
<dbReference type="AlphaFoldDB" id="W9CKQ3"/>
<dbReference type="OrthoDB" id="3552175at2759"/>
<feature type="compositionally biased region" description="Polar residues" evidence="1">
    <location>
        <begin position="317"/>
        <end position="331"/>
    </location>
</feature>
<comment type="caution">
    <text evidence="2">The sequence shown here is derived from an EMBL/GenBank/DDBJ whole genome shotgun (WGS) entry which is preliminary data.</text>
</comment>
<dbReference type="HOGENOM" id="CLU_548787_0_0_1"/>
<accession>W9CKQ3</accession>
<evidence type="ECO:0000313" key="2">
    <source>
        <dbReference type="EMBL" id="ESZ95110.1"/>
    </source>
</evidence>
<name>W9CKQ3_SCLBF</name>
<evidence type="ECO:0000256" key="1">
    <source>
        <dbReference type="SAM" id="MobiDB-lite"/>
    </source>
</evidence>
<dbReference type="Proteomes" id="UP000019487">
    <property type="component" value="Unassembled WGS sequence"/>
</dbReference>
<organism evidence="2 3">
    <name type="scientific">Sclerotinia borealis (strain F-4128)</name>
    <dbReference type="NCBI Taxonomy" id="1432307"/>
    <lineage>
        <taxon>Eukaryota</taxon>
        <taxon>Fungi</taxon>
        <taxon>Dikarya</taxon>
        <taxon>Ascomycota</taxon>
        <taxon>Pezizomycotina</taxon>
        <taxon>Leotiomycetes</taxon>
        <taxon>Helotiales</taxon>
        <taxon>Sclerotiniaceae</taxon>
        <taxon>Sclerotinia</taxon>
    </lineage>
</organism>
<gene>
    <name evidence="2" type="ORF">SBOR_4507</name>
</gene>
<dbReference type="EMBL" id="AYSA01000209">
    <property type="protein sequence ID" value="ESZ95110.1"/>
    <property type="molecule type" value="Genomic_DNA"/>
</dbReference>
<reference evidence="2 3" key="1">
    <citation type="journal article" date="2014" name="Genome Announc.">
        <title>Draft genome sequence of Sclerotinia borealis, a psychrophilic plant pathogenic fungus.</title>
        <authorList>
            <person name="Mardanov A.V."/>
            <person name="Beletsky A.V."/>
            <person name="Kadnikov V.V."/>
            <person name="Ignatov A.N."/>
            <person name="Ravin N.V."/>
        </authorList>
    </citation>
    <scope>NUCLEOTIDE SEQUENCE [LARGE SCALE GENOMIC DNA]</scope>
    <source>
        <strain evidence="3">F-4157</strain>
    </source>
</reference>